<feature type="chain" id="PRO_5047223129" evidence="1">
    <location>
        <begin position="22"/>
        <end position="363"/>
    </location>
</feature>
<dbReference type="Proteomes" id="UP001565200">
    <property type="component" value="Unassembled WGS sequence"/>
</dbReference>
<reference evidence="4 5" key="1">
    <citation type="submission" date="2024-03" db="EMBL/GenBank/DDBJ databases">
        <title>Mouse gut bacterial collection (mGBC) of GemPharmatech.</title>
        <authorList>
            <person name="He Y."/>
            <person name="Dong L."/>
            <person name="Wu D."/>
            <person name="Gao X."/>
            <person name="Lin Z."/>
        </authorList>
    </citation>
    <scope>NUCLEOTIDE SEQUENCE [LARGE SCALE GENOMIC DNA]</scope>
    <source>
        <strain evidence="4 5">54-13</strain>
    </source>
</reference>
<feature type="domain" description="SGNH hydrolase-type esterase" evidence="2">
    <location>
        <begin position="179"/>
        <end position="353"/>
    </location>
</feature>
<gene>
    <name evidence="4" type="ORF">AAK873_04955</name>
</gene>
<dbReference type="Pfam" id="PF14606">
    <property type="entry name" value="Lipase_GDSL_3"/>
    <property type="match status" value="1"/>
</dbReference>
<dbReference type="InterPro" id="IPR051532">
    <property type="entry name" value="Ester_Hydrolysis_Enzymes"/>
</dbReference>
<evidence type="ECO:0000259" key="2">
    <source>
        <dbReference type="Pfam" id="PF14606"/>
    </source>
</evidence>
<evidence type="ECO:0000259" key="3">
    <source>
        <dbReference type="Pfam" id="PF14607"/>
    </source>
</evidence>
<feature type="domain" description="SGNH hydrolase-type esterase N-terminal" evidence="3">
    <location>
        <begin position="27"/>
        <end position="169"/>
    </location>
</feature>
<evidence type="ECO:0000313" key="4">
    <source>
        <dbReference type="EMBL" id="MEY8244966.1"/>
    </source>
</evidence>
<dbReference type="PANTHER" id="PTHR30383:SF29">
    <property type="entry name" value="SGNH HYDROLASE-TYPE ESTERASE DOMAIN-CONTAINING PROTEIN"/>
    <property type="match status" value="1"/>
</dbReference>
<dbReference type="GO" id="GO:0016787">
    <property type="term" value="F:hydrolase activity"/>
    <property type="evidence" value="ECO:0007669"/>
    <property type="project" value="UniProtKB-KW"/>
</dbReference>
<dbReference type="Gene3D" id="3.40.50.1110">
    <property type="entry name" value="SGNH hydrolase"/>
    <property type="match status" value="1"/>
</dbReference>
<dbReference type="PANTHER" id="PTHR30383">
    <property type="entry name" value="THIOESTERASE 1/PROTEASE 1/LYSOPHOSPHOLIPASE L1"/>
    <property type="match status" value="1"/>
</dbReference>
<keyword evidence="1" id="KW-0732">Signal</keyword>
<dbReference type="EMBL" id="JBCLPP010000010">
    <property type="protein sequence ID" value="MEY8244966.1"/>
    <property type="molecule type" value="Genomic_DNA"/>
</dbReference>
<accession>A0ABV4CVV9</accession>
<dbReference type="Gene3D" id="2.60.120.260">
    <property type="entry name" value="Galactose-binding domain-like"/>
    <property type="match status" value="1"/>
</dbReference>
<evidence type="ECO:0000313" key="5">
    <source>
        <dbReference type="Proteomes" id="UP001565200"/>
    </source>
</evidence>
<proteinExistence type="predicted"/>
<name>A0ABV4CVV9_9BACT</name>
<comment type="caution">
    <text evidence="4">The sequence shown here is derived from an EMBL/GenBank/DDBJ whole genome shotgun (WGS) entry which is preliminary data.</text>
</comment>
<organism evidence="4 5">
    <name type="scientific">Heminiphilus faecis</name>
    <dbReference type="NCBI Taxonomy" id="2601703"/>
    <lineage>
        <taxon>Bacteria</taxon>
        <taxon>Pseudomonadati</taxon>
        <taxon>Bacteroidota</taxon>
        <taxon>Bacteroidia</taxon>
        <taxon>Bacteroidales</taxon>
        <taxon>Muribaculaceae</taxon>
        <taxon>Heminiphilus</taxon>
    </lineage>
</organism>
<keyword evidence="4" id="KW-0378">Hydrolase</keyword>
<protein>
    <submittedName>
        <fullName evidence="4">SGNH/GDSL hydrolase family protein</fullName>
        <ecNumber evidence="4">3.1.-.-</ecNumber>
    </submittedName>
</protein>
<dbReference type="EC" id="3.1.-.-" evidence="4"/>
<dbReference type="RefSeq" id="WP_121699934.1">
    <property type="nucleotide sequence ID" value="NZ_JBCLPP010000010.1"/>
</dbReference>
<dbReference type="SUPFAM" id="SSF52266">
    <property type="entry name" value="SGNH hydrolase"/>
    <property type="match status" value="1"/>
</dbReference>
<dbReference type="Pfam" id="PF14607">
    <property type="entry name" value="GxDLY"/>
    <property type="match status" value="1"/>
</dbReference>
<keyword evidence="5" id="KW-1185">Reference proteome</keyword>
<evidence type="ECO:0000256" key="1">
    <source>
        <dbReference type="SAM" id="SignalP"/>
    </source>
</evidence>
<dbReference type="InterPro" id="IPR032740">
    <property type="entry name" value="GxDLY"/>
</dbReference>
<sequence>MSMKYYLLCALIILAGATAAAAPKKLRWTDASTLTVINKAQTDTVMWQRIDTTRYDNLTKTAARYLSFSTGIAVAFRTDSRNIYARWTTSGRKPAANNTLINQSGLDMYILDNGQWIFAGTGSPKAGKTEHEAPVTCDMTDSMKYCLLYLPLFDTVKDLQIGIDPGATIEKAPGLFQGRLAVIGSSITHGSSASRPGMTYPARLGRALGMEAVNIGLSGQCKLDKYFSDIASDTEADAFIFDTFSNPTPEQIEERLRGFIETVRKAHPGTPLIFLQTEVRETGNFDLKKRELERRKRATAERMMNEIIASGEQNIYFINPGMPIGDDHEATVDGVHPTDLGFTRILEHIQPRITEILHMHGIK</sequence>
<feature type="signal peptide" evidence="1">
    <location>
        <begin position="1"/>
        <end position="21"/>
    </location>
</feature>
<dbReference type="InterPro" id="IPR013830">
    <property type="entry name" value="SGNH_hydro"/>
</dbReference>
<dbReference type="InterPro" id="IPR036514">
    <property type="entry name" value="SGNH_hydro_sf"/>
</dbReference>